<dbReference type="Proteomes" id="UP001183610">
    <property type="component" value="Unassembled WGS sequence"/>
</dbReference>
<gene>
    <name evidence="2" type="ORF">RM698_12785</name>
</gene>
<evidence type="ECO:0000313" key="3">
    <source>
        <dbReference type="Proteomes" id="UP001183610"/>
    </source>
</evidence>
<comment type="caution">
    <text evidence="2">The sequence shown here is derived from an EMBL/GenBank/DDBJ whole genome shotgun (WGS) entry which is preliminary data.</text>
</comment>
<dbReference type="RefSeq" id="WP_010264175.1">
    <property type="nucleotide sequence ID" value="NZ_JAVRET010000024.1"/>
</dbReference>
<keyword evidence="1" id="KW-0175">Coiled coil</keyword>
<reference evidence="3" key="1">
    <citation type="submission" date="2023-07" db="EMBL/GenBank/DDBJ databases">
        <title>30 novel species of actinomycetes from the DSMZ collection.</title>
        <authorList>
            <person name="Nouioui I."/>
        </authorList>
    </citation>
    <scope>NUCLEOTIDE SEQUENCE [LARGE SCALE GENOMIC DNA]</scope>
    <source>
        <strain evidence="3">DSM 41979</strain>
    </source>
</reference>
<keyword evidence="3" id="KW-1185">Reference proteome</keyword>
<proteinExistence type="predicted"/>
<sequence length="69" mass="7566">MDTTNLELAAQRYRDAEAALDAARKDLQAEALAALGQTDERGAQATVARITGWSREYIRKLVKKADSDS</sequence>
<name>A0ABU2R1F1_9ACTN</name>
<evidence type="ECO:0000256" key="1">
    <source>
        <dbReference type="SAM" id="Coils"/>
    </source>
</evidence>
<dbReference type="EMBL" id="JAVRET010000024">
    <property type="protein sequence ID" value="MDT0409924.1"/>
    <property type="molecule type" value="Genomic_DNA"/>
</dbReference>
<protein>
    <submittedName>
        <fullName evidence="2">Uncharacterized protein</fullName>
    </submittedName>
</protein>
<organism evidence="2 3">
    <name type="scientific">Streptomyces evansiae</name>
    <dbReference type="NCBI Taxonomy" id="3075535"/>
    <lineage>
        <taxon>Bacteria</taxon>
        <taxon>Bacillati</taxon>
        <taxon>Actinomycetota</taxon>
        <taxon>Actinomycetes</taxon>
        <taxon>Kitasatosporales</taxon>
        <taxon>Streptomycetaceae</taxon>
        <taxon>Streptomyces</taxon>
    </lineage>
</organism>
<feature type="coiled-coil region" evidence="1">
    <location>
        <begin position="6"/>
        <end position="33"/>
    </location>
</feature>
<evidence type="ECO:0000313" key="2">
    <source>
        <dbReference type="EMBL" id="MDT0409924.1"/>
    </source>
</evidence>
<accession>A0ABU2R1F1</accession>